<keyword evidence="2" id="KW-1185">Reference proteome</keyword>
<dbReference type="Proteomes" id="UP000784294">
    <property type="component" value="Unassembled WGS sequence"/>
</dbReference>
<accession>A0A448WPQ8</accession>
<dbReference type="AlphaFoldDB" id="A0A448WPQ8"/>
<comment type="caution">
    <text evidence="1">The sequence shown here is derived from an EMBL/GenBank/DDBJ whole genome shotgun (WGS) entry which is preliminary data.</text>
</comment>
<sequence>MTRRVQCLIFSSTQSNNRLASIATLQDRSLCPGYQLISVELSMPGTAWHFVGWLQTHSVRPLCTTEADRKKISSHFEQEISN</sequence>
<gene>
    <name evidence="1" type="ORF">PXEA_LOCUS10317</name>
</gene>
<organism evidence="1 2">
    <name type="scientific">Protopolystoma xenopodis</name>
    <dbReference type="NCBI Taxonomy" id="117903"/>
    <lineage>
        <taxon>Eukaryota</taxon>
        <taxon>Metazoa</taxon>
        <taxon>Spiralia</taxon>
        <taxon>Lophotrochozoa</taxon>
        <taxon>Platyhelminthes</taxon>
        <taxon>Monogenea</taxon>
        <taxon>Polyopisthocotylea</taxon>
        <taxon>Polystomatidea</taxon>
        <taxon>Polystomatidae</taxon>
        <taxon>Protopolystoma</taxon>
    </lineage>
</organism>
<reference evidence="1" key="1">
    <citation type="submission" date="2018-11" db="EMBL/GenBank/DDBJ databases">
        <authorList>
            <consortium name="Pathogen Informatics"/>
        </authorList>
    </citation>
    <scope>NUCLEOTIDE SEQUENCE</scope>
</reference>
<protein>
    <submittedName>
        <fullName evidence="1">Uncharacterized protein</fullName>
    </submittedName>
</protein>
<dbReference type="EMBL" id="CAAALY010030224">
    <property type="protein sequence ID" value="VEL16877.1"/>
    <property type="molecule type" value="Genomic_DNA"/>
</dbReference>
<proteinExistence type="predicted"/>
<name>A0A448WPQ8_9PLAT</name>
<evidence type="ECO:0000313" key="2">
    <source>
        <dbReference type="Proteomes" id="UP000784294"/>
    </source>
</evidence>
<evidence type="ECO:0000313" key="1">
    <source>
        <dbReference type="EMBL" id="VEL16877.1"/>
    </source>
</evidence>